<keyword evidence="1" id="KW-0472">Membrane</keyword>
<reference evidence="4" key="1">
    <citation type="submission" date="2017-09" db="EMBL/GenBank/DDBJ databases">
        <title>Depth-based differentiation of microbial function through sediment-hosted aquifers and enrichment of novel symbionts in the deep terrestrial subsurface.</title>
        <authorList>
            <person name="Probst A.J."/>
            <person name="Ladd B."/>
            <person name="Jarett J.K."/>
            <person name="Geller-Mcgrath D.E."/>
            <person name="Sieber C.M.K."/>
            <person name="Emerson J.B."/>
            <person name="Anantharaman K."/>
            <person name="Thomas B.C."/>
            <person name="Malmstrom R."/>
            <person name="Stieglmeier M."/>
            <person name="Klingl A."/>
            <person name="Woyke T."/>
            <person name="Ryan C.M."/>
            <person name="Banfield J.F."/>
        </authorList>
    </citation>
    <scope>NUCLEOTIDE SEQUENCE [LARGE SCALE GENOMIC DNA]</scope>
</reference>
<feature type="transmembrane region" description="Helical" evidence="1">
    <location>
        <begin position="267"/>
        <end position="292"/>
    </location>
</feature>
<dbReference type="Pfam" id="PF13231">
    <property type="entry name" value="PMT_2"/>
    <property type="match status" value="1"/>
</dbReference>
<feature type="transmembrane region" description="Helical" evidence="1">
    <location>
        <begin position="304"/>
        <end position="324"/>
    </location>
</feature>
<keyword evidence="1" id="KW-1133">Transmembrane helix</keyword>
<feature type="transmembrane region" description="Helical" evidence="1">
    <location>
        <begin position="142"/>
        <end position="162"/>
    </location>
</feature>
<feature type="transmembrane region" description="Helical" evidence="1">
    <location>
        <begin position="68"/>
        <end position="86"/>
    </location>
</feature>
<evidence type="ECO:0000313" key="4">
    <source>
        <dbReference type="Proteomes" id="UP000229370"/>
    </source>
</evidence>
<dbReference type="InterPro" id="IPR038731">
    <property type="entry name" value="RgtA/B/C-like"/>
</dbReference>
<feature type="transmembrane region" description="Helical" evidence="1">
    <location>
        <begin position="7"/>
        <end position="28"/>
    </location>
</feature>
<feature type="transmembrane region" description="Helical" evidence="1">
    <location>
        <begin position="174"/>
        <end position="201"/>
    </location>
</feature>
<name>A0A2M8GN09_9BACT</name>
<dbReference type="AlphaFoldDB" id="A0A2M8GN09"/>
<organism evidence="3 4">
    <name type="scientific">Candidatus Roizmanbacteria bacterium CG_4_8_14_3_um_filter_36_10</name>
    <dbReference type="NCBI Taxonomy" id="1974834"/>
    <lineage>
        <taxon>Bacteria</taxon>
        <taxon>Candidatus Roizmaniibacteriota</taxon>
    </lineage>
</organism>
<evidence type="ECO:0000313" key="3">
    <source>
        <dbReference type="EMBL" id="PJC81931.1"/>
    </source>
</evidence>
<feature type="transmembrane region" description="Helical" evidence="1">
    <location>
        <begin position="213"/>
        <end position="230"/>
    </location>
</feature>
<feature type="domain" description="Glycosyltransferase RgtA/B/C/D-like" evidence="2">
    <location>
        <begin position="73"/>
        <end position="229"/>
    </location>
</feature>
<accession>A0A2M8GN09</accession>
<gene>
    <name evidence="3" type="ORF">CO007_02145</name>
</gene>
<evidence type="ECO:0000259" key="2">
    <source>
        <dbReference type="Pfam" id="PF13231"/>
    </source>
</evidence>
<feature type="transmembrane region" description="Helical" evidence="1">
    <location>
        <begin position="93"/>
        <end position="112"/>
    </location>
</feature>
<dbReference type="EMBL" id="PFQK01000041">
    <property type="protein sequence ID" value="PJC81931.1"/>
    <property type="molecule type" value="Genomic_DNA"/>
</dbReference>
<dbReference type="Proteomes" id="UP000229370">
    <property type="component" value="Unassembled WGS sequence"/>
</dbReference>
<keyword evidence="1" id="KW-0812">Transmembrane</keyword>
<feature type="transmembrane region" description="Helical" evidence="1">
    <location>
        <begin position="330"/>
        <end position="348"/>
    </location>
</feature>
<feature type="transmembrane region" description="Helical" evidence="1">
    <location>
        <begin position="355"/>
        <end position="371"/>
    </location>
</feature>
<protein>
    <recommendedName>
        <fullName evidence="2">Glycosyltransferase RgtA/B/C/D-like domain-containing protein</fullName>
    </recommendedName>
</protein>
<feature type="transmembrane region" description="Helical" evidence="1">
    <location>
        <begin position="118"/>
        <end position="135"/>
    </location>
</feature>
<evidence type="ECO:0000256" key="1">
    <source>
        <dbReference type="SAM" id="Phobius"/>
    </source>
</evidence>
<sequence length="460" mass="54857">MKKSQRQLIIQFSLLFLVFFFFAIFRFYNLDKRIIFDWDQERDANIIKQLLVDHKLTLIGPRVVSESGFFLGPYFTYLLAPFYLLTNLHPQGLIYFIIFYNIIFFAFSYLILKKIYGLNQSLGFLFLWAINFLLVEYDVIPWNSILIPLGVVMTWLFLYRIFKNNATEDWFLLGLVLGFFGNMHFQFIFMILFSAFFLVLYQIKKKAFDLKKIFVAKLSFLAMFIPLLIFDLRHNFINGKQFINFFFTNLNKNVFDPFAWIPVLTNFFYPLLLIKNTLLTVVFYLLLITTNVVLIKRSKNFFKIFYLSSLILLVITPIFFILYGKRPSEYYFLYLYPFIFILLIQFFLKFKAVRILYLLVLLNLIFSYGHLKRILKVNLLGLLYKDKIVTTIKKDLGNRSSDISRDLGIGRDTGFGYLIDYYKLNKRKGKVTDQVQIRFPPQKHDLIIGEYGINYSWQNK</sequence>
<proteinExistence type="predicted"/>
<comment type="caution">
    <text evidence="3">The sequence shown here is derived from an EMBL/GenBank/DDBJ whole genome shotgun (WGS) entry which is preliminary data.</text>
</comment>